<sequence length="1014" mass="115004">MTPQEIIDGIKTIIRLQNQNKESVSLQYFSEKKPAILSILKIMIQSALENTDESTISSYYETAVKEYVSVHPVDIDTSSSLTKKGFKTWLTEERKKKLPLNYINRYLTYLSKIGRSDHIIEELSRASEAILGKLGDPQSSEAFYKKGLVVGSVQSGKTGNFNAVINRAVDAGYNLIIILSGIMEDLRIQTQLRLETDVIGEGHQGIKGVGKEKRFGMQGLTDIPQVISITSHRSDFKKYLQDANFSLNHKNILVCKKNTGVLKNLLIWLSDLTEASAQHNIPLLIIDDEADNASLNNLGHKGREYASTINGHIRAILGLFTRKTYLGYTGTPFANVLQDRNEEAIGLWPISYKLNGEIVNKLFGQVDNIFPEDFIELLESPSNYIGAKQIFETLTDSDFIKIPLVEPVTDCAASFPSKVVDDQGGTRPATLTEIEDGTGIRSPRKDDLFPSYLPDSMKEAIECFILGIAIRLKRRPAMVGSALYMPHNTMLIHVSRFSDWQNRTRNLVNEEIEVIMDRINAELPTSPDSIYAKLEKTWNKYYALIVANIRTYLPVGYADEFLDPVTFDEIKSLFPDAVKGIEVKAINNITKEKLVYNTDSSGNGKKYIAVGGNRLSRGFTLEGLTINYFIRDTNYADTLLQMGRWFGYRPGYIDCCKLFTTWDSIEKFDAATRTIEELEMEFKKMHRDGKTPEDFILRVRTHPGVLKITRPSILKNTVEVNWSYQDTLVQTTQFEMNASRINNSWSELKDLFRANNWSLLKDRGFYFIDTDVQGLFSFLNCANAFYEYKAELSQIKAFIELCLTLNKLSKWRVAVKFTGGSQINIPSSESGLPGNVKLSVRSAPLEEKQPVYYKRLLEKKIFTGSGKSANIISSGLDMALWLENSEISFANKKFIDQKIKEYNKTDVENAEKKAREASKPERIYRELMSDETGLLVIYLMDLREVFNNDSRLKQLKENEKINDEIPLIGYAIGFPKMSSNIGGKYVRGNYNIDEDEPEADEYDEETLNALEEII</sequence>
<comment type="caution">
    <text evidence="2">The sequence shown here is derived from an EMBL/GenBank/DDBJ whole genome shotgun (WGS) entry which is preliminary data.</text>
</comment>
<gene>
    <name evidence="2" type="ORF">GO495_12850</name>
</gene>
<dbReference type="InterPro" id="IPR018310">
    <property type="entry name" value="Put_endonuclease_Z1-dom"/>
</dbReference>
<organism evidence="2 3">
    <name type="scientific">Chitinophaga oryziterrae</name>
    <dbReference type="NCBI Taxonomy" id="1031224"/>
    <lineage>
        <taxon>Bacteria</taxon>
        <taxon>Pseudomonadati</taxon>
        <taxon>Bacteroidota</taxon>
        <taxon>Chitinophagia</taxon>
        <taxon>Chitinophagales</taxon>
        <taxon>Chitinophagaceae</taxon>
        <taxon>Chitinophaga</taxon>
    </lineage>
</organism>
<keyword evidence="3" id="KW-1185">Reference proteome</keyword>
<dbReference type="OrthoDB" id="436461at2"/>
<dbReference type="EMBL" id="WRXO01000003">
    <property type="protein sequence ID" value="MVT41477.1"/>
    <property type="molecule type" value="Genomic_DNA"/>
</dbReference>
<name>A0A6N8J8B7_9BACT</name>
<dbReference type="Proteomes" id="UP000468388">
    <property type="component" value="Unassembled WGS sequence"/>
</dbReference>
<dbReference type="AlphaFoldDB" id="A0A6N8J8B7"/>
<feature type="domain" description="Putative endonuclease Z1" evidence="1">
    <location>
        <begin position="456"/>
        <end position="705"/>
    </location>
</feature>
<reference evidence="2 3" key="1">
    <citation type="submission" date="2019-12" db="EMBL/GenBank/DDBJ databases">
        <title>The draft genomic sequence of strain Chitinophaga oryziterrae JCM 16595.</title>
        <authorList>
            <person name="Zhang X."/>
        </authorList>
    </citation>
    <scope>NUCLEOTIDE SEQUENCE [LARGE SCALE GENOMIC DNA]</scope>
    <source>
        <strain evidence="2 3">JCM 16595</strain>
    </source>
</reference>
<evidence type="ECO:0000313" key="2">
    <source>
        <dbReference type="EMBL" id="MVT41477.1"/>
    </source>
</evidence>
<protein>
    <recommendedName>
        <fullName evidence="1">Putative endonuclease Z1 domain-containing protein</fullName>
    </recommendedName>
</protein>
<evidence type="ECO:0000313" key="3">
    <source>
        <dbReference type="Proteomes" id="UP000468388"/>
    </source>
</evidence>
<proteinExistence type="predicted"/>
<dbReference type="Pfam" id="PF10593">
    <property type="entry name" value="Z1"/>
    <property type="match status" value="1"/>
</dbReference>
<dbReference type="RefSeq" id="WP_157300104.1">
    <property type="nucleotide sequence ID" value="NZ_BAAAZB010000025.1"/>
</dbReference>
<accession>A0A6N8J8B7</accession>
<evidence type="ECO:0000259" key="1">
    <source>
        <dbReference type="Pfam" id="PF10593"/>
    </source>
</evidence>